<dbReference type="EMBL" id="BPRE01000003">
    <property type="protein sequence ID" value="GJE74587.1"/>
    <property type="molecule type" value="Genomic_DNA"/>
</dbReference>
<keyword evidence="2" id="KW-1185">Reference proteome</keyword>
<evidence type="ECO:0000313" key="2">
    <source>
        <dbReference type="Proteomes" id="UP001055093"/>
    </source>
</evidence>
<evidence type="ECO:0000313" key="1">
    <source>
        <dbReference type="EMBL" id="GJE74587.1"/>
    </source>
</evidence>
<reference evidence="1" key="2">
    <citation type="submission" date="2021-08" db="EMBL/GenBank/DDBJ databases">
        <authorList>
            <person name="Tani A."/>
            <person name="Ola A."/>
            <person name="Ogura Y."/>
            <person name="Katsura K."/>
            <person name="Hayashi T."/>
        </authorList>
    </citation>
    <scope>NUCLEOTIDE SEQUENCE</scope>
    <source>
        <strain evidence="1">DSM 14458</strain>
    </source>
</reference>
<reference evidence="1" key="1">
    <citation type="journal article" date="2021" name="Front. Microbiol.">
        <title>Comprehensive Comparative Genomics and Phenotyping of Methylobacterium Species.</title>
        <authorList>
            <person name="Alessa O."/>
            <person name="Ogura Y."/>
            <person name="Fujitani Y."/>
            <person name="Takami H."/>
            <person name="Hayashi T."/>
            <person name="Sahin N."/>
            <person name="Tani A."/>
        </authorList>
    </citation>
    <scope>NUCLEOTIDE SEQUENCE</scope>
    <source>
        <strain evidence="1">DSM 14458</strain>
    </source>
</reference>
<organism evidence="1 2">
    <name type="scientific">Methylorubrum suomiense</name>
    <dbReference type="NCBI Taxonomy" id="144191"/>
    <lineage>
        <taxon>Bacteria</taxon>
        <taxon>Pseudomonadati</taxon>
        <taxon>Pseudomonadota</taxon>
        <taxon>Alphaproteobacteria</taxon>
        <taxon>Hyphomicrobiales</taxon>
        <taxon>Methylobacteriaceae</taxon>
        <taxon>Methylorubrum</taxon>
    </lineage>
</organism>
<accession>A0ABQ4UV60</accession>
<protein>
    <submittedName>
        <fullName evidence="1">Uncharacterized protein</fullName>
    </submittedName>
</protein>
<dbReference type="Proteomes" id="UP001055093">
    <property type="component" value="Unassembled WGS sequence"/>
</dbReference>
<gene>
    <name evidence="1" type="ORF">BGCPKDLD_1158</name>
</gene>
<sequence>MPPGAMARGKDRANRRPVLDEVLGMSIFQIRQKISGTVLWTGSADDERAALDAMAREAGYADYAALPDGLRSAGFETSKLDLIS</sequence>
<proteinExistence type="predicted"/>
<name>A0ABQ4UV60_9HYPH</name>
<comment type="caution">
    <text evidence="1">The sequence shown here is derived from an EMBL/GenBank/DDBJ whole genome shotgun (WGS) entry which is preliminary data.</text>
</comment>